<accession>A0A2H3DPP9</accession>
<name>A0A2H3DPP9_ARMGA</name>
<sequence length="108" mass="12112">MSRDAIRPPRLFNGVGHIAARRHVENYFHPFRTVPSPSLTDAFALRRPSSPEEDLRARLLLHPASFFPGHNAQSRVLHLGDAAKACEYSDQEEEQSLVPSLQPLSLQS</sequence>
<proteinExistence type="predicted"/>
<gene>
    <name evidence="1" type="ORF">ARMGADRAFT_1077371</name>
</gene>
<organism evidence="1 2">
    <name type="scientific">Armillaria gallica</name>
    <name type="common">Bulbous honey fungus</name>
    <name type="synonym">Armillaria bulbosa</name>
    <dbReference type="NCBI Taxonomy" id="47427"/>
    <lineage>
        <taxon>Eukaryota</taxon>
        <taxon>Fungi</taxon>
        <taxon>Dikarya</taxon>
        <taxon>Basidiomycota</taxon>
        <taxon>Agaricomycotina</taxon>
        <taxon>Agaricomycetes</taxon>
        <taxon>Agaricomycetidae</taxon>
        <taxon>Agaricales</taxon>
        <taxon>Marasmiineae</taxon>
        <taxon>Physalacriaceae</taxon>
        <taxon>Armillaria</taxon>
    </lineage>
</organism>
<evidence type="ECO:0000313" key="2">
    <source>
        <dbReference type="Proteomes" id="UP000217790"/>
    </source>
</evidence>
<dbReference type="EMBL" id="KZ293651">
    <property type="protein sequence ID" value="PBK95854.1"/>
    <property type="molecule type" value="Genomic_DNA"/>
</dbReference>
<protein>
    <submittedName>
        <fullName evidence="1">Uncharacterized protein</fullName>
    </submittedName>
</protein>
<keyword evidence="2" id="KW-1185">Reference proteome</keyword>
<dbReference type="AlphaFoldDB" id="A0A2H3DPP9"/>
<reference evidence="2" key="1">
    <citation type="journal article" date="2017" name="Nat. Ecol. Evol.">
        <title>Genome expansion and lineage-specific genetic innovations in the forest pathogenic fungi Armillaria.</title>
        <authorList>
            <person name="Sipos G."/>
            <person name="Prasanna A.N."/>
            <person name="Walter M.C."/>
            <person name="O'Connor E."/>
            <person name="Balint B."/>
            <person name="Krizsan K."/>
            <person name="Kiss B."/>
            <person name="Hess J."/>
            <person name="Varga T."/>
            <person name="Slot J."/>
            <person name="Riley R."/>
            <person name="Boka B."/>
            <person name="Rigling D."/>
            <person name="Barry K."/>
            <person name="Lee J."/>
            <person name="Mihaltcheva S."/>
            <person name="LaButti K."/>
            <person name="Lipzen A."/>
            <person name="Waldron R."/>
            <person name="Moloney N.M."/>
            <person name="Sperisen C."/>
            <person name="Kredics L."/>
            <person name="Vagvoelgyi C."/>
            <person name="Patrignani A."/>
            <person name="Fitzpatrick D."/>
            <person name="Nagy I."/>
            <person name="Doyle S."/>
            <person name="Anderson J.B."/>
            <person name="Grigoriev I.V."/>
            <person name="Gueldener U."/>
            <person name="Muensterkoetter M."/>
            <person name="Nagy L.G."/>
        </authorList>
    </citation>
    <scope>NUCLEOTIDE SEQUENCE [LARGE SCALE GENOMIC DNA]</scope>
    <source>
        <strain evidence="2">Ar21-2</strain>
    </source>
</reference>
<evidence type="ECO:0000313" key="1">
    <source>
        <dbReference type="EMBL" id="PBK95854.1"/>
    </source>
</evidence>
<dbReference type="InParanoid" id="A0A2H3DPP9"/>
<dbReference type="Proteomes" id="UP000217790">
    <property type="component" value="Unassembled WGS sequence"/>
</dbReference>